<sequence length="316" mass="33708">MADAYWRFAAAERGGTQPAGGLDPGRDFPGYLSRESSQPTAREFSGYQPRENSQPAGRDIPGYLSRENAQLEDRIRHSVWRAPPEFLRDGISPYHTGGLTASEIGGLGGASGVGLGRVAGSIGLGGGSAIALDGVTGGAGSGRMTRPTLEDTLLMGQRQGGASMEAALAGKTSSSEFYSARSDASLRLPEGAIPNASSRLPDNLRPDACTNTLFVEGLPTDCTRREVAHIFRPFIGFKQIRVIHKEPRHAEGEPYVLCFVEFNDVKCAATALEALQGYKFDDVEHESNALKLQFAHFPGSKPAVVPVLNELPHVVS</sequence>
<dbReference type="InterPro" id="IPR012677">
    <property type="entry name" value="Nucleotide-bd_a/b_plait_sf"/>
</dbReference>
<protein>
    <recommendedName>
        <fullName evidence="4">RRM domain-containing protein</fullName>
    </recommendedName>
</protein>
<dbReference type="InterPro" id="IPR000504">
    <property type="entry name" value="RRM_dom"/>
</dbReference>
<dbReference type="PANTHER" id="PTHR10501">
    <property type="entry name" value="U1 SMALL NUCLEAR RIBONUCLEOPROTEIN A/U2 SMALL NUCLEAR RIBONUCLEOPROTEIN B"/>
    <property type="match status" value="1"/>
</dbReference>
<dbReference type="PROSITE" id="PS50102">
    <property type="entry name" value="RRM"/>
    <property type="match status" value="1"/>
</dbReference>
<dbReference type="EMBL" id="GCKF01026313">
    <property type="protein sequence ID" value="JAG98343.1"/>
    <property type="molecule type" value="Transcribed_RNA"/>
</dbReference>
<feature type="region of interest" description="Disordered" evidence="3">
    <location>
        <begin position="12"/>
        <end position="62"/>
    </location>
</feature>
<dbReference type="GO" id="GO:0003723">
    <property type="term" value="F:RNA binding"/>
    <property type="evidence" value="ECO:0007669"/>
    <property type="project" value="UniProtKB-UniRule"/>
</dbReference>
<dbReference type="InterPro" id="IPR035979">
    <property type="entry name" value="RBD_domain_sf"/>
</dbReference>
<dbReference type="Gene3D" id="3.30.70.330">
    <property type="match status" value="1"/>
</dbReference>
<name>A0A0D6R7Q5_ARACU</name>
<keyword evidence="1 2" id="KW-0694">RNA-binding</keyword>
<reference evidence="5" key="1">
    <citation type="submission" date="2015-03" db="EMBL/GenBank/DDBJ databases">
        <title>A transcriptome of Araucaria cunninghamii, an australian fine timber species.</title>
        <authorList>
            <person name="Jing Yi C.J.Y."/>
            <person name="Yin San L.Y.S."/>
            <person name="Abdul Karim S.S."/>
            <person name="Wan Azmi N.N."/>
            <person name="Hercus R.R."/>
            <person name="Croft L.L."/>
        </authorList>
    </citation>
    <scope>NUCLEOTIDE SEQUENCE</scope>
    <source>
        <strain evidence="5">MI0301</strain>
        <tissue evidence="5">Leaf</tissue>
    </source>
</reference>
<dbReference type="AlphaFoldDB" id="A0A0D6R7Q5"/>
<dbReference type="SMART" id="SM00360">
    <property type="entry name" value="RRM"/>
    <property type="match status" value="1"/>
</dbReference>
<feature type="domain" description="RRM" evidence="4">
    <location>
        <begin position="211"/>
        <end position="297"/>
    </location>
</feature>
<dbReference type="SUPFAM" id="SSF54928">
    <property type="entry name" value="RNA-binding domain, RBD"/>
    <property type="match status" value="1"/>
</dbReference>
<dbReference type="Pfam" id="PF00076">
    <property type="entry name" value="RRM_1"/>
    <property type="match status" value="1"/>
</dbReference>
<evidence type="ECO:0000256" key="2">
    <source>
        <dbReference type="PROSITE-ProRule" id="PRU00176"/>
    </source>
</evidence>
<organism evidence="5">
    <name type="scientific">Araucaria cunninghamii</name>
    <name type="common">Hoop pine</name>
    <name type="synonym">Moreton Bay pine</name>
    <dbReference type="NCBI Taxonomy" id="56994"/>
    <lineage>
        <taxon>Eukaryota</taxon>
        <taxon>Viridiplantae</taxon>
        <taxon>Streptophyta</taxon>
        <taxon>Embryophyta</taxon>
        <taxon>Tracheophyta</taxon>
        <taxon>Spermatophyta</taxon>
        <taxon>Pinopsida</taxon>
        <taxon>Pinidae</taxon>
        <taxon>Conifers II</taxon>
        <taxon>Araucariales</taxon>
        <taxon>Araucariaceae</taxon>
        <taxon>Araucaria</taxon>
    </lineage>
</organism>
<evidence type="ECO:0000259" key="4">
    <source>
        <dbReference type="PROSITE" id="PS50102"/>
    </source>
</evidence>
<evidence type="ECO:0000256" key="3">
    <source>
        <dbReference type="SAM" id="MobiDB-lite"/>
    </source>
</evidence>
<accession>A0A0D6R7Q5</accession>
<proteinExistence type="predicted"/>
<dbReference type="CDD" id="cd21618">
    <property type="entry name" value="RRM_AtNSRA_like"/>
    <property type="match status" value="1"/>
</dbReference>
<evidence type="ECO:0000313" key="5">
    <source>
        <dbReference type="EMBL" id="JAG98343.1"/>
    </source>
</evidence>
<evidence type="ECO:0000256" key="1">
    <source>
        <dbReference type="ARBA" id="ARBA00022884"/>
    </source>
</evidence>